<evidence type="ECO:0000313" key="3">
    <source>
        <dbReference type="Proteomes" id="UP001152795"/>
    </source>
</evidence>
<dbReference type="GO" id="GO:0003824">
    <property type="term" value="F:catalytic activity"/>
    <property type="evidence" value="ECO:0007669"/>
    <property type="project" value="InterPro"/>
</dbReference>
<reference evidence="2" key="1">
    <citation type="submission" date="2020-04" db="EMBL/GenBank/DDBJ databases">
        <authorList>
            <person name="Alioto T."/>
            <person name="Alioto T."/>
            <person name="Gomez Garrido J."/>
        </authorList>
    </citation>
    <scope>NUCLEOTIDE SEQUENCE</scope>
    <source>
        <strain evidence="2">A484AB</strain>
    </source>
</reference>
<accession>A0A7D9M0C8</accession>
<dbReference type="PANTHER" id="PTHR47510">
    <property type="entry name" value="REVERSE TRANSCRIPTASE DOMAIN-CONTAINING PROTEIN"/>
    <property type="match status" value="1"/>
</dbReference>
<dbReference type="SUPFAM" id="SSF56219">
    <property type="entry name" value="DNase I-like"/>
    <property type="match status" value="1"/>
</dbReference>
<gene>
    <name evidence="2" type="ORF">PACLA_8A055004</name>
</gene>
<sequence length="286" mass="32321">MSAEILMGYNINRKDRPGRTGGGVLIAVKSDIRSSHRKDLERDNIEFAVVELVKDSTKSVILYTVYFPEPRQDELHQLTLSLQGNPESACVVIVGDFNLPTLNWSPDESVLNYTVEGRILGEVQICAPVKWRKYGTAYRSAYSLDTSKATGPDGIPARILKECGKEIAPSLCALFKNFLRSGRFPVEWKNSDVTPVHKKDLKERAENYRPISLLPIVSKVMERCVCNRFYAHVSHLITSLQHGFMRNRSCVTQLLSVLHSIGESLDRNIQTDILYLECVILIKKLK</sequence>
<dbReference type="Pfam" id="PF03372">
    <property type="entry name" value="Exo_endo_phos"/>
    <property type="match status" value="1"/>
</dbReference>
<dbReference type="Proteomes" id="UP001152795">
    <property type="component" value="Unassembled WGS sequence"/>
</dbReference>
<keyword evidence="3" id="KW-1185">Reference proteome</keyword>
<dbReference type="SUPFAM" id="SSF56672">
    <property type="entry name" value="DNA/RNA polymerases"/>
    <property type="match status" value="1"/>
</dbReference>
<dbReference type="PANTHER" id="PTHR47510:SF3">
    <property type="entry name" value="ENDO_EXONUCLEASE_PHOSPHATASE DOMAIN-CONTAINING PROTEIN"/>
    <property type="match status" value="1"/>
</dbReference>
<dbReference type="OrthoDB" id="1938551at2759"/>
<dbReference type="InterPro" id="IPR005135">
    <property type="entry name" value="Endo/exonuclease/phosphatase"/>
</dbReference>
<dbReference type="InterPro" id="IPR036691">
    <property type="entry name" value="Endo/exonu/phosph_ase_sf"/>
</dbReference>
<comment type="caution">
    <text evidence="2">The sequence shown here is derived from an EMBL/GenBank/DDBJ whole genome shotgun (WGS) entry which is preliminary data.</text>
</comment>
<feature type="non-terminal residue" evidence="2">
    <location>
        <position position="1"/>
    </location>
</feature>
<dbReference type="EMBL" id="CACRXK020028633">
    <property type="protein sequence ID" value="CAB4041629.1"/>
    <property type="molecule type" value="Genomic_DNA"/>
</dbReference>
<evidence type="ECO:0000313" key="2">
    <source>
        <dbReference type="EMBL" id="CAB4041629.1"/>
    </source>
</evidence>
<organism evidence="2 3">
    <name type="scientific">Paramuricea clavata</name>
    <name type="common">Red gorgonian</name>
    <name type="synonym">Violescent sea-whip</name>
    <dbReference type="NCBI Taxonomy" id="317549"/>
    <lineage>
        <taxon>Eukaryota</taxon>
        <taxon>Metazoa</taxon>
        <taxon>Cnidaria</taxon>
        <taxon>Anthozoa</taxon>
        <taxon>Octocorallia</taxon>
        <taxon>Malacalcyonacea</taxon>
        <taxon>Plexauridae</taxon>
        <taxon>Paramuricea</taxon>
    </lineage>
</organism>
<evidence type="ECO:0000259" key="1">
    <source>
        <dbReference type="Pfam" id="PF03372"/>
    </source>
</evidence>
<dbReference type="Gene3D" id="3.60.10.10">
    <property type="entry name" value="Endonuclease/exonuclease/phosphatase"/>
    <property type="match status" value="1"/>
</dbReference>
<dbReference type="AlphaFoldDB" id="A0A7D9M0C8"/>
<protein>
    <recommendedName>
        <fullName evidence="1">Endonuclease/exonuclease/phosphatase domain-containing protein</fullName>
    </recommendedName>
</protein>
<proteinExistence type="predicted"/>
<name>A0A7D9M0C8_PARCT</name>
<feature type="domain" description="Endonuclease/exonuclease/phosphatase" evidence="1">
    <location>
        <begin position="16"/>
        <end position="100"/>
    </location>
</feature>
<dbReference type="InterPro" id="IPR043502">
    <property type="entry name" value="DNA/RNA_pol_sf"/>
</dbReference>